<accession>M0QIP1</accession>
<keyword evidence="1" id="KW-0805">Transcription regulation</keyword>
<dbReference type="InterPro" id="IPR036390">
    <property type="entry name" value="WH_DNA-bd_sf"/>
</dbReference>
<protein>
    <submittedName>
        <fullName evidence="6">Putative DeoR family transcriptional regulator</fullName>
    </submittedName>
</protein>
<evidence type="ECO:0000313" key="6">
    <source>
        <dbReference type="EMBL" id="GAC68314.1"/>
    </source>
</evidence>
<evidence type="ECO:0000256" key="2">
    <source>
        <dbReference type="ARBA" id="ARBA00023125"/>
    </source>
</evidence>
<proteinExistence type="predicted"/>
<sequence>MSSSWATIEFMATTSARLLDLLSLLQARRDWPAAVLADRLAISTRTVRRDVDRLRELGYPIAAFKGPDGGYRLEPGSELPPLRFDDDQAVAVAIALQLATTAGAGLAEASVRALTTIRQLMPARLRHRVDLLQVSAIDDRRTPGVDGVDERLLAVGEAIRGTETLRFDYVYESDTRAAAPSGSEPSGPRPPRQVEPHHLVTRNGRWYVVGWEPSRADWRTYRLDRMVLRSPNGPRFTPREIPDGDLNAFVLSRFRGSTDHSGTWPCVGVVILDLPLRAVAPYVDDGSAEPVGTDRCRLRSGAWSWIALAAQLGRFDADVEVVEPPELRQAFAELAARYTRAVG</sequence>
<dbReference type="SUPFAM" id="SSF46785">
    <property type="entry name" value="Winged helix' DNA-binding domain"/>
    <property type="match status" value="1"/>
</dbReference>
<dbReference type="InterPro" id="IPR026881">
    <property type="entry name" value="WYL_dom"/>
</dbReference>
<dbReference type="InterPro" id="IPR051534">
    <property type="entry name" value="CBASS_pafABC_assoc_protein"/>
</dbReference>
<dbReference type="PIRSF" id="PIRSF016838">
    <property type="entry name" value="PafC"/>
    <property type="match status" value="1"/>
</dbReference>
<dbReference type="InterPro" id="IPR001034">
    <property type="entry name" value="DeoR_HTH"/>
</dbReference>
<keyword evidence="7" id="KW-1185">Reference proteome</keyword>
<dbReference type="PROSITE" id="PS52050">
    <property type="entry name" value="WYL"/>
    <property type="match status" value="1"/>
</dbReference>
<comment type="caution">
    <text evidence="6">The sequence shown here is derived from an EMBL/GenBank/DDBJ whole genome shotgun (WGS) entry which is preliminary data.</text>
</comment>
<feature type="compositionally biased region" description="Low complexity" evidence="4">
    <location>
        <begin position="176"/>
        <end position="186"/>
    </location>
</feature>
<dbReference type="STRING" id="1223545.GS4_14_01470"/>
<evidence type="ECO:0000256" key="4">
    <source>
        <dbReference type="SAM" id="MobiDB-lite"/>
    </source>
</evidence>
<dbReference type="AlphaFoldDB" id="M0QIP1"/>
<dbReference type="GO" id="GO:0003700">
    <property type="term" value="F:DNA-binding transcription factor activity"/>
    <property type="evidence" value="ECO:0007669"/>
    <property type="project" value="InterPro"/>
</dbReference>
<organism evidence="6 7">
    <name type="scientific">Gordonia soli NBRC 108243</name>
    <dbReference type="NCBI Taxonomy" id="1223545"/>
    <lineage>
        <taxon>Bacteria</taxon>
        <taxon>Bacillati</taxon>
        <taxon>Actinomycetota</taxon>
        <taxon>Actinomycetes</taxon>
        <taxon>Mycobacteriales</taxon>
        <taxon>Gordoniaceae</taxon>
        <taxon>Gordonia</taxon>
    </lineage>
</organism>
<dbReference type="eggNOG" id="COG2378">
    <property type="taxonomic scope" value="Bacteria"/>
</dbReference>
<dbReference type="Gene3D" id="1.10.10.10">
    <property type="entry name" value="Winged helix-like DNA-binding domain superfamily/Winged helix DNA-binding domain"/>
    <property type="match status" value="1"/>
</dbReference>
<dbReference type="EMBL" id="BANX01000014">
    <property type="protein sequence ID" value="GAC68314.1"/>
    <property type="molecule type" value="Genomic_DNA"/>
</dbReference>
<keyword evidence="2" id="KW-0238">DNA-binding</keyword>
<keyword evidence="3" id="KW-0804">Transcription</keyword>
<dbReference type="PANTHER" id="PTHR34580:SF3">
    <property type="entry name" value="PROTEIN PAFB"/>
    <property type="match status" value="1"/>
</dbReference>
<dbReference type="InterPro" id="IPR013196">
    <property type="entry name" value="HTH_11"/>
</dbReference>
<evidence type="ECO:0000259" key="5">
    <source>
        <dbReference type="PROSITE" id="PS51000"/>
    </source>
</evidence>
<gene>
    <name evidence="6" type="ORF">GS4_14_01470</name>
</gene>
<dbReference type="InterPro" id="IPR057727">
    <property type="entry name" value="WCX_dom"/>
</dbReference>
<dbReference type="InterPro" id="IPR036388">
    <property type="entry name" value="WH-like_DNA-bd_sf"/>
</dbReference>
<dbReference type="Pfam" id="PF08279">
    <property type="entry name" value="HTH_11"/>
    <property type="match status" value="1"/>
</dbReference>
<feature type="region of interest" description="Disordered" evidence="4">
    <location>
        <begin position="176"/>
        <end position="196"/>
    </location>
</feature>
<feature type="domain" description="HTH deoR-type" evidence="5">
    <location>
        <begin position="14"/>
        <end position="73"/>
    </location>
</feature>
<name>M0QIP1_9ACTN</name>
<dbReference type="Proteomes" id="UP000011666">
    <property type="component" value="Unassembled WGS sequence"/>
</dbReference>
<dbReference type="PANTHER" id="PTHR34580">
    <property type="match status" value="1"/>
</dbReference>
<dbReference type="PROSITE" id="PS00894">
    <property type="entry name" value="HTH_DEOR_1"/>
    <property type="match status" value="1"/>
</dbReference>
<evidence type="ECO:0000313" key="7">
    <source>
        <dbReference type="Proteomes" id="UP000011666"/>
    </source>
</evidence>
<evidence type="ECO:0000256" key="1">
    <source>
        <dbReference type="ARBA" id="ARBA00023015"/>
    </source>
</evidence>
<dbReference type="InterPro" id="IPR028349">
    <property type="entry name" value="PafC-like"/>
</dbReference>
<dbReference type="Pfam" id="PF13280">
    <property type="entry name" value="WYL"/>
    <property type="match status" value="1"/>
</dbReference>
<reference evidence="6 7" key="1">
    <citation type="submission" date="2013-01" db="EMBL/GenBank/DDBJ databases">
        <title>Whole genome shotgun sequence of Gordonia soli NBRC 108243.</title>
        <authorList>
            <person name="Isaki-Nakamura S."/>
            <person name="Hosoyama A."/>
            <person name="Tsuchikane K."/>
            <person name="Ando Y."/>
            <person name="Baba S."/>
            <person name="Ohji S."/>
            <person name="Hamada M."/>
            <person name="Tamura T."/>
            <person name="Yamazoe A."/>
            <person name="Yamazaki S."/>
            <person name="Fujita N."/>
        </authorList>
    </citation>
    <scope>NUCLEOTIDE SEQUENCE [LARGE SCALE GENOMIC DNA]</scope>
    <source>
        <strain evidence="6 7">NBRC 108243</strain>
    </source>
</reference>
<dbReference type="GO" id="GO:0003677">
    <property type="term" value="F:DNA binding"/>
    <property type="evidence" value="ECO:0007669"/>
    <property type="project" value="UniProtKB-KW"/>
</dbReference>
<dbReference type="Pfam" id="PF25583">
    <property type="entry name" value="WCX"/>
    <property type="match status" value="1"/>
</dbReference>
<dbReference type="PROSITE" id="PS51000">
    <property type="entry name" value="HTH_DEOR_2"/>
    <property type="match status" value="1"/>
</dbReference>
<evidence type="ECO:0000256" key="3">
    <source>
        <dbReference type="ARBA" id="ARBA00023163"/>
    </source>
</evidence>
<dbReference type="InterPro" id="IPR018356">
    <property type="entry name" value="Tscrpt_reg_HTH_DeoR_CS"/>
</dbReference>